<reference evidence="1" key="2">
    <citation type="journal article" date="2020" name="Nat. Commun.">
        <title>Large-scale genome sequencing of mycorrhizal fungi provides insights into the early evolution of symbiotic traits.</title>
        <authorList>
            <person name="Miyauchi S."/>
            <person name="Kiss E."/>
            <person name="Kuo A."/>
            <person name="Drula E."/>
            <person name="Kohler A."/>
            <person name="Sanchez-Garcia M."/>
            <person name="Morin E."/>
            <person name="Andreopoulos B."/>
            <person name="Barry K.W."/>
            <person name="Bonito G."/>
            <person name="Buee M."/>
            <person name="Carver A."/>
            <person name="Chen C."/>
            <person name="Cichocki N."/>
            <person name="Clum A."/>
            <person name="Culley D."/>
            <person name="Crous P.W."/>
            <person name="Fauchery L."/>
            <person name="Girlanda M."/>
            <person name="Hayes R.D."/>
            <person name="Keri Z."/>
            <person name="LaButti K."/>
            <person name="Lipzen A."/>
            <person name="Lombard V."/>
            <person name="Magnuson J."/>
            <person name="Maillard F."/>
            <person name="Murat C."/>
            <person name="Nolan M."/>
            <person name="Ohm R.A."/>
            <person name="Pangilinan J."/>
            <person name="Pereira M.F."/>
            <person name="Perotto S."/>
            <person name="Peter M."/>
            <person name="Pfister S."/>
            <person name="Riley R."/>
            <person name="Sitrit Y."/>
            <person name="Stielow J.B."/>
            <person name="Szollosi G."/>
            <person name="Zifcakova L."/>
            <person name="Stursova M."/>
            <person name="Spatafora J.W."/>
            <person name="Tedersoo L."/>
            <person name="Vaario L.M."/>
            <person name="Yamada A."/>
            <person name="Yan M."/>
            <person name="Wang P."/>
            <person name="Xu J."/>
            <person name="Bruns T."/>
            <person name="Baldrian P."/>
            <person name="Vilgalys R."/>
            <person name="Dunand C."/>
            <person name="Henrissat B."/>
            <person name="Grigoriev I.V."/>
            <person name="Hibbett D."/>
            <person name="Nagy L.G."/>
            <person name="Martin F.M."/>
        </authorList>
    </citation>
    <scope>NUCLEOTIDE SEQUENCE</scope>
    <source>
        <strain evidence="1">P2</strain>
    </source>
</reference>
<protein>
    <submittedName>
        <fullName evidence="1">Uncharacterized protein</fullName>
    </submittedName>
</protein>
<dbReference type="Proteomes" id="UP000886501">
    <property type="component" value="Unassembled WGS sequence"/>
</dbReference>
<reference evidence="1" key="1">
    <citation type="submission" date="2019-10" db="EMBL/GenBank/DDBJ databases">
        <authorList>
            <consortium name="DOE Joint Genome Institute"/>
            <person name="Kuo A."/>
            <person name="Miyauchi S."/>
            <person name="Kiss E."/>
            <person name="Drula E."/>
            <person name="Kohler A."/>
            <person name="Sanchez-Garcia M."/>
            <person name="Andreopoulos B."/>
            <person name="Barry K.W."/>
            <person name="Bonito G."/>
            <person name="Buee M."/>
            <person name="Carver A."/>
            <person name="Chen C."/>
            <person name="Cichocki N."/>
            <person name="Clum A."/>
            <person name="Culley D."/>
            <person name="Crous P.W."/>
            <person name="Fauchery L."/>
            <person name="Girlanda M."/>
            <person name="Hayes R."/>
            <person name="Keri Z."/>
            <person name="Labutti K."/>
            <person name="Lipzen A."/>
            <person name="Lombard V."/>
            <person name="Magnuson J."/>
            <person name="Maillard F."/>
            <person name="Morin E."/>
            <person name="Murat C."/>
            <person name="Nolan M."/>
            <person name="Ohm R."/>
            <person name="Pangilinan J."/>
            <person name="Pereira M."/>
            <person name="Perotto S."/>
            <person name="Peter M."/>
            <person name="Riley R."/>
            <person name="Sitrit Y."/>
            <person name="Stielow B."/>
            <person name="Szollosi G."/>
            <person name="Zifcakova L."/>
            <person name="Stursova M."/>
            <person name="Spatafora J.W."/>
            <person name="Tedersoo L."/>
            <person name="Vaario L.-M."/>
            <person name="Yamada A."/>
            <person name="Yan M."/>
            <person name="Wang P."/>
            <person name="Xu J."/>
            <person name="Bruns T."/>
            <person name="Baldrian P."/>
            <person name="Vilgalys R."/>
            <person name="Henrissat B."/>
            <person name="Grigoriev I.V."/>
            <person name="Hibbett D."/>
            <person name="Nagy L.G."/>
            <person name="Martin F.M."/>
        </authorList>
    </citation>
    <scope>NUCLEOTIDE SEQUENCE</scope>
    <source>
        <strain evidence="1">P2</strain>
    </source>
</reference>
<name>A0ACB6ZNG6_THEGA</name>
<accession>A0ACB6ZNG6</accession>
<organism evidence="1 2">
    <name type="scientific">Thelephora ganbajun</name>
    <name type="common">Ganba fungus</name>
    <dbReference type="NCBI Taxonomy" id="370292"/>
    <lineage>
        <taxon>Eukaryota</taxon>
        <taxon>Fungi</taxon>
        <taxon>Dikarya</taxon>
        <taxon>Basidiomycota</taxon>
        <taxon>Agaricomycotina</taxon>
        <taxon>Agaricomycetes</taxon>
        <taxon>Thelephorales</taxon>
        <taxon>Thelephoraceae</taxon>
        <taxon>Thelephora</taxon>
    </lineage>
</organism>
<evidence type="ECO:0000313" key="2">
    <source>
        <dbReference type="Proteomes" id="UP000886501"/>
    </source>
</evidence>
<sequence length="109" mass="12078">MSRTNDDDSFFVQERDRLASEITSGFEELLSLTNVLNRQVEEVFSMSAEYETVANLWNSFHQIVQDQDEPPSAGQPGEIEDGRTTPLPAGLPGTGTHIVTDQIKEKPLG</sequence>
<proteinExistence type="predicted"/>
<comment type="caution">
    <text evidence="1">The sequence shown here is derived from an EMBL/GenBank/DDBJ whole genome shotgun (WGS) entry which is preliminary data.</text>
</comment>
<evidence type="ECO:0000313" key="1">
    <source>
        <dbReference type="EMBL" id="KAF9651365.1"/>
    </source>
</evidence>
<dbReference type="EMBL" id="MU117976">
    <property type="protein sequence ID" value="KAF9651365.1"/>
    <property type="molecule type" value="Genomic_DNA"/>
</dbReference>
<keyword evidence="2" id="KW-1185">Reference proteome</keyword>
<gene>
    <name evidence="1" type="ORF">BDM02DRAFT_3139328</name>
</gene>